<sequence>MDTVLSKARYKSRRSSKGTKPQFYRLWGCNDPPSEQEKANIELQIRHLKLEYQMVLPTSRLTSAQPAKEARELRTAIQQHESLLSCIRTVPPEIWGSIFELVLRHINSHRHPNRYDVTLQRLCAVCSSWNAIVKGKRRLWTSLPALAFGDRIPNGIKASSHQAVQRRLDLYLELSRPLPLAFTYVHAIGATELDYQYLSVLVLERLMKESYRWYTVTLTVPLELMERLSRIRGRTGALRKLNLTIHPHMSPNHSVDAPLSAFSLAPALRHAVLNPRYKTDVSGSRLQSALPWAQMETYASTSNFDITYDVVVQAAKDRLTSVTCTAACLRCITPQNVPIHLPLLRKLHLRIGTWTYAGPNQTPGNVVLNHLAQLTLPALEDLEVREDHLDASDDLYEAAMQLIRRSGCSLKRLALDEKVALKAHTNSSFEELVELWANLTHLDVRCPSGDDIAALNPRILGRSSFTFPKLQVLTLRRNNLERRLPMPNDQAAPVHPKAFLSMFRSRASDYHHALRNSGGNELKRFREVRFVYTEAPFSNGRRRAQLKAFEASGEVPFGDADIDPRRVETWAQELNDIFCASCSSPHTSFSGILAQRAMSCLLKELEQLDLSARCSRVLVRRGIVHLLHQATFKRSASIPGEGLFHFRKRAKALCAAWKPFLLRDHRASPYRLCYTGSHSSATLRIKYVPIGSHYDTNEDAWNEILGLDISYNELLSPVGQ</sequence>
<reference evidence="1 2" key="1">
    <citation type="journal article" date="2019" name="Nat. Ecol. Evol.">
        <title>Megaphylogeny resolves global patterns of mushroom evolution.</title>
        <authorList>
            <person name="Varga T."/>
            <person name="Krizsan K."/>
            <person name="Foldi C."/>
            <person name="Dima B."/>
            <person name="Sanchez-Garcia M."/>
            <person name="Sanchez-Ramirez S."/>
            <person name="Szollosi G.J."/>
            <person name="Szarkandi J.G."/>
            <person name="Papp V."/>
            <person name="Albert L."/>
            <person name="Andreopoulos W."/>
            <person name="Angelini C."/>
            <person name="Antonin V."/>
            <person name="Barry K.W."/>
            <person name="Bougher N.L."/>
            <person name="Buchanan P."/>
            <person name="Buyck B."/>
            <person name="Bense V."/>
            <person name="Catcheside P."/>
            <person name="Chovatia M."/>
            <person name="Cooper J."/>
            <person name="Damon W."/>
            <person name="Desjardin D."/>
            <person name="Finy P."/>
            <person name="Geml J."/>
            <person name="Haridas S."/>
            <person name="Hughes K."/>
            <person name="Justo A."/>
            <person name="Karasinski D."/>
            <person name="Kautmanova I."/>
            <person name="Kiss B."/>
            <person name="Kocsube S."/>
            <person name="Kotiranta H."/>
            <person name="LaButti K.M."/>
            <person name="Lechner B.E."/>
            <person name="Liimatainen K."/>
            <person name="Lipzen A."/>
            <person name="Lukacs Z."/>
            <person name="Mihaltcheva S."/>
            <person name="Morgado L.N."/>
            <person name="Niskanen T."/>
            <person name="Noordeloos M.E."/>
            <person name="Ohm R.A."/>
            <person name="Ortiz-Santana B."/>
            <person name="Ovrebo C."/>
            <person name="Racz N."/>
            <person name="Riley R."/>
            <person name="Savchenko A."/>
            <person name="Shiryaev A."/>
            <person name="Soop K."/>
            <person name="Spirin V."/>
            <person name="Szebenyi C."/>
            <person name="Tomsovsky M."/>
            <person name="Tulloss R.E."/>
            <person name="Uehling J."/>
            <person name="Grigoriev I.V."/>
            <person name="Vagvolgyi C."/>
            <person name="Papp T."/>
            <person name="Martin F.M."/>
            <person name="Miettinen O."/>
            <person name="Hibbett D.S."/>
            <person name="Nagy L.G."/>
        </authorList>
    </citation>
    <scope>NUCLEOTIDE SEQUENCE [LARGE SCALE GENOMIC DNA]</scope>
    <source>
        <strain evidence="1 2">FP101781</strain>
    </source>
</reference>
<organism evidence="1 2">
    <name type="scientific">Coprinellus micaceus</name>
    <name type="common">Glistening ink-cap mushroom</name>
    <name type="synonym">Coprinus micaceus</name>
    <dbReference type="NCBI Taxonomy" id="71717"/>
    <lineage>
        <taxon>Eukaryota</taxon>
        <taxon>Fungi</taxon>
        <taxon>Dikarya</taxon>
        <taxon>Basidiomycota</taxon>
        <taxon>Agaricomycotina</taxon>
        <taxon>Agaricomycetes</taxon>
        <taxon>Agaricomycetidae</taxon>
        <taxon>Agaricales</taxon>
        <taxon>Agaricineae</taxon>
        <taxon>Psathyrellaceae</taxon>
        <taxon>Coprinellus</taxon>
    </lineage>
</organism>
<gene>
    <name evidence="1" type="ORF">FA13DRAFT_1794417</name>
</gene>
<name>A0A4Y7T184_COPMI</name>
<accession>A0A4Y7T184</accession>
<dbReference type="AlphaFoldDB" id="A0A4Y7T184"/>
<evidence type="ECO:0008006" key="3">
    <source>
        <dbReference type="Google" id="ProtNLM"/>
    </source>
</evidence>
<dbReference type="STRING" id="71717.A0A4Y7T184"/>
<dbReference type="OrthoDB" id="2867509at2759"/>
<proteinExistence type="predicted"/>
<protein>
    <recommendedName>
        <fullName evidence="3">F-box domain-containing protein</fullName>
    </recommendedName>
</protein>
<keyword evidence="2" id="KW-1185">Reference proteome</keyword>
<dbReference type="EMBL" id="QPFP01000036">
    <property type="protein sequence ID" value="TEB27926.1"/>
    <property type="molecule type" value="Genomic_DNA"/>
</dbReference>
<dbReference type="Proteomes" id="UP000298030">
    <property type="component" value="Unassembled WGS sequence"/>
</dbReference>
<evidence type="ECO:0000313" key="2">
    <source>
        <dbReference type="Proteomes" id="UP000298030"/>
    </source>
</evidence>
<comment type="caution">
    <text evidence="1">The sequence shown here is derived from an EMBL/GenBank/DDBJ whole genome shotgun (WGS) entry which is preliminary data.</text>
</comment>
<evidence type="ECO:0000313" key="1">
    <source>
        <dbReference type="EMBL" id="TEB27926.1"/>
    </source>
</evidence>